<gene>
    <name evidence="4" type="ORF">MENT_LOCUS42672</name>
</gene>
<dbReference type="SUPFAM" id="SSF53474">
    <property type="entry name" value="alpha/beta-Hydrolases"/>
    <property type="match status" value="1"/>
</dbReference>
<reference evidence="4 5" key="1">
    <citation type="submission" date="2020-08" db="EMBL/GenBank/DDBJ databases">
        <authorList>
            <person name="Koutsovoulos G."/>
            <person name="Danchin GJ E."/>
        </authorList>
    </citation>
    <scope>NUCLEOTIDE SEQUENCE [LARGE SCALE GENOMIC DNA]</scope>
</reference>
<comment type="caution">
    <text evidence="4">The sequence shown here is derived from an EMBL/GenBank/DDBJ whole genome shotgun (WGS) entry which is preliminary data.</text>
</comment>
<feature type="domain" description="Phospholipase/carboxylesterase/thioesterase" evidence="3">
    <location>
        <begin position="11"/>
        <end position="224"/>
    </location>
</feature>
<evidence type="ECO:0000313" key="5">
    <source>
        <dbReference type="Proteomes" id="UP000580250"/>
    </source>
</evidence>
<evidence type="ECO:0000256" key="1">
    <source>
        <dbReference type="ARBA" id="ARBA00006499"/>
    </source>
</evidence>
<dbReference type="GO" id="GO:0052689">
    <property type="term" value="F:carboxylic ester hydrolase activity"/>
    <property type="evidence" value="ECO:0007669"/>
    <property type="project" value="TreeGrafter"/>
</dbReference>
<dbReference type="PANTHER" id="PTHR10655">
    <property type="entry name" value="LYSOPHOSPHOLIPASE-RELATED"/>
    <property type="match status" value="1"/>
</dbReference>
<dbReference type="EMBL" id="CAJEWN010000777">
    <property type="protein sequence ID" value="CAD2189923.1"/>
    <property type="molecule type" value="Genomic_DNA"/>
</dbReference>
<dbReference type="EC" id="3.1.2.22" evidence="2"/>
<organism evidence="4 5">
    <name type="scientific">Meloidogyne enterolobii</name>
    <name type="common">Root-knot nematode worm</name>
    <name type="synonym">Meloidogyne mayaguensis</name>
    <dbReference type="NCBI Taxonomy" id="390850"/>
    <lineage>
        <taxon>Eukaryota</taxon>
        <taxon>Metazoa</taxon>
        <taxon>Ecdysozoa</taxon>
        <taxon>Nematoda</taxon>
        <taxon>Chromadorea</taxon>
        <taxon>Rhabditida</taxon>
        <taxon>Tylenchina</taxon>
        <taxon>Tylenchomorpha</taxon>
        <taxon>Tylenchoidea</taxon>
        <taxon>Meloidogynidae</taxon>
        <taxon>Meloidogyninae</taxon>
        <taxon>Meloidogyne</taxon>
    </lineage>
</organism>
<dbReference type="PANTHER" id="PTHR10655:SF68">
    <property type="entry name" value="PALMITOYL-PROTEIN HYDROLASE"/>
    <property type="match status" value="1"/>
</dbReference>
<dbReference type="Pfam" id="PF02230">
    <property type="entry name" value="Abhydrolase_2"/>
    <property type="match status" value="1"/>
</dbReference>
<dbReference type="InterPro" id="IPR029058">
    <property type="entry name" value="AB_hydrolase_fold"/>
</dbReference>
<dbReference type="InterPro" id="IPR003140">
    <property type="entry name" value="PLipase/COase/thioEstase"/>
</dbReference>
<accession>A0A6V7WSG3</accession>
<dbReference type="OrthoDB" id="2418081at2759"/>
<name>A0A6V7WSG3_MELEN</name>
<dbReference type="Gene3D" id="3.40.50.1820">
    <property type="entry name" value="alpha/beta hydrolase"/>
    <property type="match status" value="1"/>
</dbReference>
<evidence type="ECO:0000313" key="4">
    <source>
        <dbReference type="EMBL" id="CAD2189923.1"/>
    </source>
</evidence>
<dbReference type="InterPro" id="IPR050565">
    <property type="entry name" value="LYPA1-2/EST-like"/>
</dbReference>
<protein>
    <recommendedName>
        <fullName evidence="2">palmitoyl-protein hydrolase</fullName>
        <ecNumber evidence="2">3.1.2.22</ecNumber>
    </recommendedName>
</protein>
<dbReference type="GO" id="GO:0008474">
    <property type="term" value="F:palmitoyl-(protein) hydrolase activity"/>
    <property type="evidence" value="ECO:0007669"/>
    <property type="project" value="UniProtKB-EC"/>
</dbReference>
<proteinExistence type="inferred from homology"/>
<dbReference type="GO" id="GO:0005737">
    <property type="term" value="C:cytoplasm"/>
    <property type="evidence" value="ECO:0007669"/>
    <property type="project" value="TreeGrafter"/>
</dbReference>
<evidence type="ECO:0000259" key="3">
    <source>
        <dbReference type="Pfam" id="PF02230"/>
    </source>
</evidence>
<dbReference type="AlphaFoldDB" id="A0A6V7WSG3"/>
<dbReference type="Proteomes" id="UP000580250">
    <property type="component" value="Unassembled WGS sequence"/>
</dbReference>
<evidence type="ECO:0000256" key="2">
    <source>
        <dbReference type="ARBA" id="ARBA00012423"/>
    </source>
</evidence>
<sequence length="236" mass="26154">MAASTVAPPIILRSVEKHTSTLIFFHGLGDQGDGWASVFKEEMRVPYIKYIFPNAQSRPVTLNFGMRMPAWYDILGLTANSAEDEQGIEIAKDYVHGLINKEIEDGISPKRISIGGFSMGAALALYLKFIAGLTFDKPLGCIISLSGYLIQRSKLPGDHKANLKTPVFLGHGQDDFLVPYSFGQLTYQEIHKFNPNVTLIPYQCQHGTTPQELADTLTFIKTSIPAQEESCENNEK</sequence>
<comment type="similarity">
    <text evidence="1">Belongs to the AB hydrolase superfamily. AB hydrolase 2 family.</text>
</comment>